<dbReference type="PROSITE" id="PS01229">
    <property type="entry name" value="COF_2"/>
    <property type="match status" value="1"/>
</dbReference>
<evidence type="ECO:0000313" key="1">
    <source>
        <dbReference type="EMBL" id="AEV95769.1"/>
    </source>
</evidence>
<sequence>MNNGGTAMIKHIFLDMDNTLLQSDGSISSETRTFLNGLDIPITLVSARAPLEMQFAIEELNLVDEQFSFNGGLIYKPSQNNQMEEIKSIPLETRDAVRIIKLVRKEFPSVSLCWYTKNEWFAERIDRGIEYETSITHQTPTLVNFDDFKTENTEMFKIMLISFDADVREKMVKAINALNIAEIATKSTGIEYYEITNAKAIKRNAIEYLKQRDQLKTNELAAFGDGENDIEMFKVVGHPIAMENATDEVKEYAEFVTDSNNANGIISGVQRLTQSK</sequence>
<keyword evidence="2" id="KW-1185">Reference proteome</keyword>
<dbReference type="SFLD" id="SFLDG01140">
    <property type="entry name" value="C2.B:_Phosphomannomutase_and_P"/>
    <property type="match status" value="1"/>
</dbReference>
<dbReference type="SUPFAM" id="SSF56784">
    <property type="entry name" value="HAD-like"/>
    <property type="match status" value="1"/>
</dbReference>
<dbReference type="InterPro" id="IPR036412">
    <property type="entry name" value="HAD-like_sf"/>
</dbReference>
<dbReference type="STRING" id="701521.PECL_1551"/>
<dbReference type="NCBIfam" id="TIGR01484">
    <property type="entry name" value="HAD-SF-IIB"/>
    <property type="match status" value="1"/>
</dbReference>
<name>G8PAI0_PEDCP</name>
<dbReference type="InterPro" id="IPR023214">
    <property type="entry name" value="HAD_sf"/>
</dbReference>
<dbReference type="InterPro" id="IPR006379">
    <property type="entry name" value="HAD-SF_hydro_IIB"/>
</dbReference>
<dbReference type="GO" id="GO:0016791">
    <property type="term" value="F:phosphatase activity"/>
    <property type="evidence" value="ECO:0007669"/>
    <property type="project" value="TreeGrafter"/>
</dbReference>
<dbReference type="InterPro" id="IPR000150">
    <property type="entry name" value="Cof"/>
</dbReference>
<gene>
    <name evidence="1" type="ordered locus">PECL_1551</name>
</gene>
<dbReference type="HOGENOM" id="CLU_044146_0_2_9"/>
<proteinExistence type="predicted"/>
<reference evidence="1 2" key="1">
    <citation type="journal article" date="2012" name="J. Bacteriol.">
        <title>Complete Genome Sequence of the Beer Spoilage Organism Pediococcus claussenii ATCC BAA-344T.</title>
        <authorList>
            <person name="Pittet V."/>
            <person name="Abegunde T."/>
            <person name="Marfleet T."/>
            <person name="Haakensen M."/>
            <person name="Morrow K."/>
            <person name="Jayaprakash T."/>
            <person name="Schroeder K."/>
            <person name="Trost B."/>
            <person name="Byrns S."/>
            <person name="Bergsveinson J."/>
            <person name="Kusalik A."/>
            <person name="Ziola B."/>
        </authorList>
    </citation>
    <scope>NUCLEOTIDE SEQUENCE [LARGE SCALE GENOMIC DNA]</scope>
    <source>
        <strain evidence="1 2">ATCC BAA-344</strain>
    </source>
</reference>
<dbReference type="GO" id="GO:0000287">
    <property type="term" value="F:magnesium ion binding"/>
    <property type="evidence" value="ECO:0007669"/>
    <property type="project" value="TreeGrafter"/>
</dbReference>
<dbReference type="AlphaFoldDB" id="G8PAI0"/>
<dbReference type="Gene3D" id="3.40.50.1000">
    <property type="entry name" value="HAD superfamily/HAD-like"/>
    <property type="match status" value="1"/>
</dbReference>
<evidence type="ECO:0000313" key="2">
    <source>
        <dbReference type="Proteomes" id="UP000005444"/>
    </source>
</evidence>
<dbReference type="GO" id="GO:0005829">
    <property type="term" value="C:cytosol"/>
    <property type="evidence" value="ECO:0007669"/>
    <property type="project" value="TreeGrafter"/>
</dbReference>
<dbReference type="Gene3D" id="3.30.1240.10">
    <property type="match status" value="1"/>
</dbReference>
<organism evidence="1 2">
    <name type="scientific">Pediococcus claussenii (strain ATCC BAA-344 / DSM 14800 / JCM 18046 / KCTC 3811 / LMG 21948 / P06)</name>
    <dbReference type="NCBI Taxonomy" id="701521"/>
    <lineage>
        <taxon>Bacteria</taxon>
        <taxon>Bacillati</taxon>
        <taxon>Bacillota</taxon>
        <taxon>Bacilli</taxon>
        <taxon>Lactobacillales</taxon>
        <taxon>Lactobacillaceae</taxon>
        <taxon>Pediococcus</taxon>
    </lineage>
</organism>
<dbReference type="SFLD" id="SFLDS00003">
    <property type="entry name" value="Haloacid_Dehalogenase"/>
    <property type="match status" value="1"/>
</dbReference>
<dbReference type="PANTHER" id="PTHR10000:SF8">
    <property type="entry name" value="HAD SUPERFAMILY HYDROLASE-LIKE, TYPE 3"/>
    <property type="match status" value="1"/>
</dbReference>
<dbReference type="EMBL" id="CP003137">
    <property type="protein sequence ID" value="AEV95769.1"/>
    <property type="molecule type" value="Genomic_DNA"/>
</dbReference>
<protein>
    <submittedName>
        <fullName evidence="1">HAD hydrolase, IIB family protein</fullName>
    </submittedName>
</protein>
<dbReference type="Proteomes" id="UP000005444">
    <property type="component" value="Chromosome"/>
</dbReference>
<dbReference type="PATRIC" id="fig|701521.8.peg.1453"/>
<dbReference type="KEGG" id="pce:PECL_1551"/>
<dbReference type="NCBIfam" id="TIGR00099">
    <property type="entry name" value="Cof-subfamily"/>
    <property type="match status" value="1"/>
</dbReference>
<accession>G8PAI0</accession>
<dbReference type="Pfam" id="PF08282">
    <property type="entry name" value="Hydrolase_3"/>
    <property type="match status" value="1"/>
</dbReference>
<keyword evidence="1" id="KW-0378">Hydrolase</keyword>
<dbReference type="PANTHER" id="PTHR10000">
    <property type="entry name" value="PHOSPHOSERINE PHOSPHATASE"/>
    <property type="match status" value="1"/>
</dbReference>
<dbReference type="eggNOG" id="COG0561">
    <property type="taxonomic scope" value="Bacteria"/>
</dbReference>